<dbReference type="RefSeq" id="WP_011612827.1">
    <property type="nucleotide sequence ID" value="NC_008312.1"/>
</dbReference>
<protein>
    <submittedName>
        <fullName evidence="2">Uncharacterized protein</fullName>
    </submittedName>
</protein>
<dbReference type="EMBL" id="CP000393">
    <property type="protein sequence ID" value="ABG52482.1"/>
    <property type="molecule type" value="Genomic_DNA"/>
</dbReference>
<feature type="region of interest" description="Disordered" evidence="1">
    <location>
        <begin position="34"/>
        <end position="67"/>
    </location>
</feature>
<dbReference type="AlphaFoldDB" id="Q10Z42"/>
<organism evidence="2">
    <name type="scientific">Trichodesmium erythraeum (strain IMS101)</name>
    <dbReference type="NCBI Taxonomy" id="203124"/>
    <lineage>
        <taxon>Bacteria</taxon>
        <taxon>Bacillati</taxon>
        <taxon>Cyanobacteriota</taxon>
        <taxon>Cyanophyceae</taxon>
        <taxon>Oscillatoriophycideae</taxon>
        <taxon>Oscillatoriales</taxon>
        <taxon>Microcoleaceae</taxon>
        <taxon>Trichodesmium</taxon>
    </lineage>
</organism>
<name>Q10Z42_TRIEI</name>
<accession>Q10Z42</accession>
<dbReference type="KEGG" id="ter:Tery_3381"/>
<evidence type="ECO:0000313" key="2">
    <source>
        <dbReference type="EMBL" id="ABG52482.1"/>
    </source>
</evidence>
<sequence length="67" mass="7537">MEFLNLQHTKGTKSDGKDKLINVENLKFSDRQLSRSSIIKTIPTKEEVDDGKPGKEEKPDNSYEGDG</sequence>
<proteinExistence type="predicted"/>
<evidence type="ECO:0000256" key="1">
    <source>
        <dbReference type="SAM" id="MobiDB-lite"/>
    </source>
</evidence>
<reference evidence="2" key="1">
    <citation type="submission" date="2006-06" db="EMBL/GenBank/DDBJ databases">
        <title>Complete sequence of Trichodesmium erythraeum IMS101.</title>
        <authorList>
            <consortium name="US DOE Joint Genome Institute"/>
            <person name="Copeland A."/>
            <person name="Lucas S."/>
            <person name="Lapidus A."/>
            <person name="Barry K."/>
            <person name="Detter J.C."/>
            <person name="Glavina del Rio T."/>
            <person name="Hammon N."/>
            <person name="Israni S."/>
            <person name="Dalin E."/>
            <person name="Tice H."/>
            <person name="Pitluck S."/>
            <person name="Kiss H."/>
            <person name="Munk A.C."/>
            <person name="Brettin T."/>
            <person name="Bruce D."/>
            <person name="Han C."/>
            <person name="Tapia R."/>
            <person name="Gilna P."/>
            <person name="Schmutz J."/>
            <person name="Larimer F."/>
            <person name="Land M."/>
            <person name="Hauser L."/>
            <person name="Kyrpides N."/>
            <person name="Kim E."/>
            <person name="Richardson P."/>
        </authorList>
    </citation>
    <scope>NUCLEOTIDE SEQUENCE [LARGE SCALE GENOMIC DNA]</scope>
    <source>
        <strain evidence="2">IMS101</strain>
    </source>
</reference>
<gene>
    <name evidence="2" type="ordered locus">Tery_3381</name>
</gene>
<feature type="compositionally biased region" description="Basic and acidic residues" evidence="1">
    <location>
        <begin position="43"/>
        <end position="61"/>
    </location>
</feature>
<dbReference type="HOGENOM" id="CLU_2811214_0_0_3"/>